<organism evidence="3 4">
    <name type="scientific">Microthlaspi erraticum</name>
    <dbReference type="NCBI Taxonomy" id="1685480"/>
    <lineage>
        <taxon>Eukaryota</taxon>
        <taxon>Viridiplantae</taxon>
        <taxon>Streptophyta</taxon>
        <taxon>Embryophyta</taxon>
        <taxon>Tracheophyta</taxon>
        <taxon>Spermatophyta</taxon>
        <taxon>Magnoliopsida</taxon>
        <taxon>eudicotyledons</taxon>
        <taxon>Gunneridae</taxon>
        <taxon>Pentapetalae</taxon>
        <taxon>rosids</taxon>
        <taxon>malvids</taxon>
        <taxon>Brassicales</taxon>
        <taxon>Brassicaceae</taxon>
        <taxon>Coluteocarpeae</taxon>
        <taxon>Microthlaspi</taxon>
    </lineage>
</organism>
<sequence length="137" mass="15817">MFEELKKEMTKEFKMTDIGLISYYLRIEVRQEDSGIFITQEGYAKEVLKKFKMDDSNPVCTPMECGLLEHMGRKEQGRTWCMDAAQLDTQRKKEEAILKTSSTTYSTTRSSSSTRPAKFNSIELGSQSQTRKMLLPH</sequence>
<name>A0A6D2K1B7_9BRAS</name>
<feature type="region of interest" description="Disordered" evidence="1">
    <location>
        <begin position="98"/>
        <end position="137"/>
    </location>
</feature>
<feature type="compositionally biased region" description="Low complexity" evidence="1">
    <location>
        <begin position="100"/>
        <end position="115"/>
    </location>
</feature>
<accession>A0A6D2K1B7</accession>
<evidence type="ECO:0000259" key="2">
    <source>
        <dbReference type="Pfam" id="PF07727"/>
    </source>
</evidence>
<protein>
    <recommendedName>
        <fullName evidence="2">Reverse transcriptase Ty1/copia-type domain-containing protein</fullName>
    </recommendedName>
</protein>
<reference evidence="3" key="1">
    <citation type="submission" date="2020-01" db="EMBL/GenBank/DDBJ databases">
        <authorList>
            <person name="Mishra B."/>
        </authorList>
    </citation>
    <scope>NUCLEOTIDE SEQUENCE [LARGE SCALE GENOMIC DNA]</scope>
</reference>
<dbReference type="EMBL" id="CACVBM020001319">
    <property type="protein sequence ID" value="CAA7045427.1"/>
    <property type="molecule type" value="Genomic_DNA"/>
</dbReference>
<proteinExistence type="predicted"/>
<feature type="domain" description="Reverse transcriptase Ty1/copia-type" evidence="2">
    <location>
        <begin position="1"/>
        <end position="64"/>
    </location>
</feature>
<gene>
    <name evidence="3" type="ORF">MERR_LOCUS32662</name>
</gene>
<evidence type="ECO:0000313" key="3">
    <source>
        <dbReference type="EMBL" id="CAA7045427.1"/>
    </source>
</evidence>
<dbReference type="InterPro" id="IPR013103">
    <property type="entry name" value="RVT_2"/>
</dbReference>
<dbReference type="AlphaFoldDB" id="A0A6D2K1B7"/>
<keyword evidence="4" id="KW-1185">Reference proteome</keyword>
<evidence type="ECO:0000313" key="4">
    <source>
        <dbReference type="Proteomes" id="UP000467841"/>
    </source>
</evidence>
<comment type="caution">
    <text evidence="3">The sequence shown here is derived from an EMBL/GenBank/DDBJ whole genome shotgun (WGS) entry which is preliminary data.</text>
</comment>
<dbReference type="Pfam" id="PF07727">
    <property type="entry name" value="RVT_2"/>
    <property type="match status" value="1"/>
</dbReference>
<evidence type="ECO:0000256" key="1">
    <source>
        <dbReference type="SAM" id="MobiDB-lite"/>
    </source>
</evidence>
<dbReference type="Proteomes" id="UP000467841">
    <property type="component" value="Unassembled WGS sequence"/>
</dbReference>
<dbReference type="OrthoDB" id="1740642at2759"/>